<evidence type="ECO:0000256" key="1">
    <source>
        <dbReference type="ARBA" id="ARBA00008535"/>
    </source>
</evidence>
<keyword evidence="4" id="KW-0175">Coiled coil</keyword>
<accession>A0A8T2GMC0</accession>
<dbReference type="Proteomes" id="UP000694240">
    <property type="component" value="Chromosome 1"/>
</dbReference>
<dbReference type="InterPro" id="IPR006703">
    <property type="entry name" value="G_AIG1"/>
</dbReference>
<dbReference type="FunFam" id="3.40.50.300:FF:000840">
    <property type="entry name" value="Immune-associated nucleotide-binding protein 9"/>
    <property type="match status" value="1"/>
</dbReference>
<dbReference type="PANTHER" id="PTHR10903:SF164">
    <property type="entry name" value="IMMUNE-ASSOCIATED NUCLEOTIDE-BINDING PROTEIN 7"/>
    <property type="match status" value="1"/>
</dbReference>
<keyword evidence="3" id="KW-0342">GTP-binding</keyword>
<keyword evidence="2" id="KW-0547">Nucleotide-binding</keyword>
<feature type="domain" description="AIG1-type G" evidence="5">
    <location>
        <begin position="14"/>
        <end position="222"/>
    </location>
</feature>
<dbReference type="Pfam" id="PF04548">
    <property type="entry name" value="AIG1"/>
    <property type="match status" value="1"/>
</dbReference>
<evidence type="ECO:0000313" key="7">
    <source>
        <dbReference type="Proteomes" id="UP000694240"/>
    </source>
</evidence>
<sequence>MNKGGAQQKGHSSKQAENIVLVGRTGNGKSATGNSLIGKKVFASKAHASGVTMKCQTHGVVTKDGHKINVIDTPGLFDLSVSAEYISKEIVRCLTLAEGGIHAVLLVLSARTRITQEEENTLRNLQTLFGSQILDYVVVVFTGGDVLEECNETLEDYLGRDCPTFIKEVMRMSSNRKVVIDNKTHDEGKKAEQVHKLLSLVDDIRRSKCGEAYTDDTYHMIKEESEKLRKHHEELESKNYSEECAAEMKNQSLILYKENLKQMSEQLEKKLKDAAEAQEKALSKMTQENNELNLALKIHIPLPPITPCNIL</sequence>
<name>A0A8T2GMC0_9BRAS</name>
<dbReference type="AlphaFoldDB" id="A0A8T2GMC0"/>
<gene>
    <name evidence="6" type="ORF">ISN45_At01g033730</name>
</gene>
<evidence type="ECO:0000256" key="4">
    <source>
        <dbReference type="SAM" id="Coils"/>
    </source>
</evidence>
<evidence type="ECO:0000256" key="2">
    <source>
        <dbReference type="ARBA" id="ARBA00022741"/>
    </source>
</evidence>
<protein>
    <submittedName>
        <fullName evidence="6">AIG1-type guanine nucleotide-binding (G) domain</fullName>
    </submittedName>
</protein>
<dbReference type="PROSITE" id="PS51720">
    <property type="entry name" value="G_AIG1"/>
    <property type="match status" value="1"/>
</dbReference>
<comment type="similarity">
    <text evidence="1">Belongs to the TRAFAC class TrmE-Era-EngA-EngB-Septin-like GTPase superfamily. AIG1/Toc34/Toc159-like paraseptin GTPase family. IAN subfamily.</text>
</comment>
<dbReference type="CDD" id="cd01852">
    <property type="entry name" value="AIG1"/>
    <property type="match status" value="1"/>
</dbReference>
<keyword evidence="7" id="KW-1185">Reference proteome</keyword>
<reference evidence="6 7" key="1">
    <citation type="submission" date="2020-12" db="EMBL/GenBank/DDBJ databases">
        <title>Concerted genomic and epigenomic changes stabilize Arabidopsis allopolyploids.</title>
        <authorList>
            <person name="Chen Z."/>
        </authorList>
    </citation>
    <scope>NUCLEOTIDE SEQUENCE [LARGE SCALE GENOMIC DNA]</scope>
    <source>
        <strain evidence="6">Allo738</strain>
        <tissue evidence="6">Leaf</tissue>
    </source>
</reference>
<feature type="coiled-coil region" evidence="4">
    <location>
        <begin position="218"/>
        <end position="295"/>
    </location>
</feature>
<evidence type="ECO:0000313" key="6">
    <source>
        <dbReference type="EMBL" id="KAG7648403.1"/>
    </source>
</evidence>
<proteinExistence type="inferred from homology"/>
<evidence type="ECO:0000259" key="5">
    <source>
        <dbReference type="PROSITE" id="PS51720"/>
    </source>
</evidence>
<dbReference type="EMBL" id="JAEFBK010000001">
    <property type="protein sequence ID" value="KAG7648403.1"/>
    <property type="molecule type" value="Genomic_DNA"/>
</dbReference>
<evidence type="ECO:0000256" key="3">
    <source>
        <dbReference type="ARBA" id="ARBA00023134"/>
    </source>
</evidence>
<comment type="caution">
    <text evidence="6">The sequence shown here is derived from an EMBL/GenBank/DDBJ whole genome shotgun (WGS) entry which is preliminary data.</text>
</comment>
<dbReference type="PANTHER" id="PTHR10903">
    <property type="entry name" value="GTPASE, IMAP FAMILY MEMBER-RELATED"/>
    <property type="match status" value="1"/>
</dbReference>
<dbReference type="GO" id="GO:0005525">
    <property type="term" value="F:GTP binding"/>
    <property type="evidence" value="ECO:0007669"/>
    <property type="project" value="UniProtKB-KW"/>
</dbReference>
<dbReference type="InterPro" id="IPR045058">
    <property type="entry name" value="GIMA/IAN/Toc"/>
</dbReference>
<organism evidence="6 7">
    <name type="scientific">Arabidopsis thaliana x Arabidopsis arenosa</name>
    <dbReference type="NCBI Taxonomy" id="1240361"/>
    <lineage>
        <taxon>Eukaryota</taxon>
        <taxon>Viridiplantae</taxon>
        <taxon>Streptophyta</taxon>
        <taxon>Embryophyta</taxon>
        <taxon>Tracheophyta</taxon>
        <taxon>Spermatophyta</taxon>
        <taxon>Magnoliopsida</taxon>
        <taxon>eudicotyledons</taxon>
        <taxon>Gunneridae</taxon>
        <taxon>Pentapetalae</taxon>
        <taxon>rosids</taxon>
        <taxon>malvids</taxon>
        <taxon>Brassicales</taxon>
        <taxon>Brassicaceae</taxon>
        <taxon>Camelineae</taxon>
        <taxon>Arabidopsis</taxon>
    </lineage>
</organism>